<dbReference type="PANTHER" id="PTHR34822">
    <property type="entry name" value="GRPB DOMAIN PROTEIN (AFU_ORTHOLOGUE AFUA_1G01530)"/>
    <property type="match status" value="1"/>
</dbReference>
<dbReference type="Proteomes" id="UP000261080">
    <property type="component" value="Unassembled WGS sequence"/>
</dbReference>
<dbReference type="EMBL" id="QVLX01000013">
    <property type="protein sequence ID" value="RGE84624.1"/>
    <property type="molecule type" value="Genomic_DNA"/>
</dbReference>
<evidence type="ECO:0000313" key="2">
    <source>
        <dbReference type="Proteomes" id="UP000261080"/>
    </source>
</evidence>
<gene>
    <name evidence="1" type="ORF">DW016_14880</name>
</gene>
<name>A0A3E3JYG4_9FIRM</name>
<dbReference type="OrthoDB" id="9799092at2"/>
<dbReference type="SUPFAM" id="SSF81301">
    <property type="entry name" value="Nucleotidyltransferase"/>
    <property type="match status" value="1"/>
</dbReference>
<dbReference type="InterPro" id="IPR007344">
    <property type="entry name" value="GrpB/CoaE"/>
</dbReference>
<organism evidence="1 2">
    <name type="scientific">Sellimonas intestinalis</name>
    <dbReference type="NCBI Taxonomy" id="1653434"/>
    <lineage>
        <taxon>Bacteria</taxon>
        <taxon>Bacillati</taxon>
        <taxon>Bacillota</taxon>
        <taxon>Clostridia</taxon>
        <taxon>Lachnospirales</taxon>
        <taxon>Lachnospiraceae</taxon>
        <taxon>Sellimonas</taxon>
    </lineage>
</organism>
<dbReference type="PANTHER" id="PTHR34822:SF1">
    <property type="entry name" value="GRPB FAMILY PROTEIN"/>
    <property type="match status" value="1"/>
</dbReference>
<dbReference type="AlphaFoldDB" id="A0A3E3JYG4"/>
<sequence>MCRSGIFNNLGVPDNQVLLQDVYEECKVVYEYEKNIILKLLGNMCIAIEHVGSTSVKGMVAKPIIDIAVGVHDLNILKKIPAIMINGGYHHLSEHGDNDRLLFIKKKQGKCFLHIHVEIYQGESWENHLLFKEYLQKNLKALSEYNRLKKDLAARFSDDRKQYTSGKADFIQSCLGEIRNIQYIK</sequence>
<accession>A0A3E3JYG4</accession>
<dbReference type="InterPro" id="IPR043519">
    <property type="entry name" value="NT_sf"/>
</dbReference>
<protein>
    <submittedName>
        <fullName evidence="1">GrpB family protein</fullName>
    </submittedName>
</protein>
<keyword evidence="2" id="KW-1185">Reference proteome</keyword>
<comment type="caution">
    <text evidence="1">The sequence shown here is derived from an EMBL/GenBank/DDBJ whole genome shotgun (WGS) entry which is preliminary data.</text>
</comment>
<dbReference type="RefSeq" id="WP_053769920.1">
    <property type="nucleotide sequence ID" value="NZ_CP094681.1"/>
</dbReference>
<dbReference type="Pfam" id="PF04229">
    <property type="entry name" value="GrpB"/>
    <property type="match status" value="1"/>
</dbReference>
<reference evidence="1 2" key="1">
    <citation type="submission" date="2018-08" db="EMBL/GenBank/DDBJ databases">
        <title>A genome reference for cultivated species of the human gut microbiota.</title>
        <authorList>
            <person name="Zou Y."/>
            <person name="Xue W."/>
            <person name="Luo G."/>
        </authorList>
    </citation>
    <scope>NUCLEOTIDE SEQUENCE [LARGE SCALE GENOMIC DNA]</scope>
    <source>
        <strain evidence="1 2">AF37-2AT</strain>
    </source>
</reference>
<dbReference type="GeneID" id="97194562"/>
<evidence type="ECO:0000313" key="1">
    <source>
        <dbReference type="EMBL" id="RGE84624.1"/>
    </source>
</evidence>
<proteinExistence type="predicted"/>
<dbReference type="Gene3D" id="3.30.460.10">
    <property type="entry name" value="Beta Polymerase, domain 2"/>
    <property type="match status" value="1"/>
</dbReference>